<dbReference type="PANTHER" id="PTHR33048:SF168">
    <property type="match status" value="1"/>
</dbReference>
<feature type="domain" description="Rhodopsin" evidence="7">
    <location>
        <begin position="35"/>
        <end position="225"/>
    </location>
</feature>
<proteinExistence type="inferred from homology"/>
<gene>
    <name evidence="8" type="ORF">ASPSYDRAFT_88850</name>
</gene>
<feature type="transmembrane region" description="Helical" evidence="6">
    <location>
        <begin position="51"/>
        <end position="75"/>
    </location>
</feature>
<keyword evidence="4 6" id="KW-0472">Membrane</keyword>
<evidence type="ECO:0000259" key="7">
    <source>
        <dbReference type="Pfam" id="PF20684"/>
    </source>
</evidence>
<dbReference type="AlphaFoldDB" id="A0A1L9TKK9"/>
<dbReference type="GO" id="GO:0016020">
    <property type="term" value="C:membrane"/>
    <property type="evidence" value="ECO:0007669"/>
    <property type="project" value="UniProtKB-SubCell"/>
</dbReference>
<evidence type="ECO:0000313" key="9">
    <source>
        <dbReference type="Proteomes" id="UP000184356"/>
    </source>
</evidence>
<dbReference type="OrthoDB" id="10017208at2759"/>
<feature type="transmembrane region" description="Helical" evidence="6">
    <location>
        <begin position="14"/>
        <end position="39"/>
    </location>
</feature>
<dbReference type="Proteomes" id="UP000184356">
    <property type="component" value="Unassembled WGS sequence"/>
</dbReference>
<keyword evidence="2 6" id="KW-0812">Transmembrane</keyword>
<dbReference type="EMBL" id="KV878585">
    <property type="protein sequence ID" value="OJJ59958.1"/>
    <property type="molecule type" value="Genomic_DNA"/>
</dbReference>
<accession>A0A1L9TKK9</accession>
<comment type="subcellular location">
    <subcellularLocation>
        <location evidence="1">Membrane</location>
        <topology evidence="1">Multi-pass membrane protein</topology>
    </subcellularLocation>
</comment>
<evidence type="ECO:0000256" key="4">
    <source>
        <dbReference type="ARBA" id="ARBA00023136"/>
    </source>
</evidence>
<evidence type="ECO:0000313" key="8">
    <source>
        <dbReference type="EMBL" id="OJJ59958.1"/>
    </source>
</evidence>
<reference evidence="9" key="1">
    <citation type="journal article" date="2017" name="Genome Biol.">
        <title>Comparative genomics reveals high biological diversity and specific adaptations in the industrially and medically important fungal genus Aspergillus.</title>
        <authorList>
            <person name="de Vries R.P."/>
            <person name="Riley R."/>
            <person name="Wiebenga A."/>
            <person name="Aguilar-Osorio G."/>
            <person name="Amillis S."/>
            <person name="Uchima C.A."/>
            <person name="Anderluh G."/>
            <person name="Asadollahi M."/>
            <person name="Askin M."/>
            <person name="Barry K."/>
            <person name="Battaglia E."/>
            <person name="Bayram O."/>
            <person name="Benocci T."/>
            <person name="Braus-Stromeyer S.A."/>
            <person name="Caldana C."/>
            <person name="Canovas D."/>
            <person name="Cerqueira G.C."/>
            <person name="Chen F."/>
            <person name="Chen W."/>
            <person name="Choi C."/>
            <person name="Clum A."/>
            <person name="Dos Santos R.A."/>
            <person name="Damasio A.R."/>
            <person name="Diallinas G."/>
            <person name="Emri T."/>
            <person name="Fekete E."/>
            <person name="Flipphi M."/>
            <person name="Freyberg S."/>
            <person name="Gallo A."/>
            <person name="Gournas C."/>
            <person name="Habgood R."/>
            <person name="Hainaut M."/>
            <person name="Harispe M.L."/>
            <person name="Henrissat B."/>
            <person name="Hilden K.S."/>
            <person name="Hope R."/>
            <person name="Hossain A."/>
            <person name="Karabika E."/>
            <person name="Karaffa L."/>
            <person name="Karanyi Z."/>
            <person name="Krasevec N."/>
            <person name="Kuo A."/>
            <person name="Kusch H."/>
            <person name="LaButti K."/>
            <person name="Lagendijk E.L."/>
            <person name="Lapidus A."/>
            <person name="Levasseur A."/>
            <person name="Lindquist E."/>
            <person name="Lipzen A."/>
            <person name="Logrieco A.F."/>
            <person name="MacCabe A."/>
            <person name="Maekelae M.R."/>
            <person name="Malavazi I."/>
            <person name="Melin P."/>
            <person name="Meyer V."/>
            <person name="Mielnichuk N."/>
            <person name="Miskei M."/>
            <person name="Molnar A.P."/>
            <person name="Mule G."/>
            <person name="Ngan C.Y."/>
            <person name="Orejas M."/>
            <person name="Orosz E."/>
            <person name="Ouedraogo J.P."/>
            <person name="Overkamp K.M."/>
            <person name="Park H.-S."/>
            <person name="Perrone G."/>
            <person name="Piumi F."/>
            <person name="Punt P.J."/>
            <person name="Ram A.F."/>
            <person name="Ramon A."/>
            <person name="Rauscher S."/>
            <person name="Record E."/>
            <person name="Riano-Pachon D.M."/>
            <person name="Robert V."/>
            <person name="Roehrig J."/>
            <person name="Ruller R."/>
            <person name="Salamov A."/>
            <person name="Salih N.S."/>
            <person name="Samson R.A."/>
            <person name="Sandor E."/>
            <person name="Sanguinetti M."/>
            <person name="Schuetze T."/>
            <person name="Sepcic K."/>
            <person name="Shelest E."/>
            <person name="Sherlock G."/>
            <person name="Sophianopoulou V."/>
            <person name="Squina F.M."/>
            <person name="Sun H."/>
            <person name="Susca A."/>
            <person name="Todd R.B."/>
            <person name="Tsang A."/>
            <person name="Unkles S.E."/>
            <person name="van de Wiele N."/>
            <person name="van Rossen-Uffink D."/>
            <person name="Oliveira J.V."/>
            <person name="Vesth T.C."/>
            <person name="Visser J."/>
            <person name="Yu J.-H."/>
            <person name="Zhou M."/>
            <person name="Andersen M.R."/>
            <person name="Archer D.B."/>
            <person name="Baker S.E."/>
            <person name="Benoit I."/>
            <person name="Brakhage A.A."/>
            <person name="Braus G.H."/>
            <person name="Fischer R."/>
            <person name="Frisvad J.C."/>
            <person name="Goldman G.H."/>
            <person name="Houbraken J."/>
            <person name="Oakley B."/>
            <person name="Pocsi I."/>
            <person name="Scazzocchio C."/>
            <person name="Seiboth B."/>
            <person name="vanKuyk P.A."/>
            <person name="Wortman J."/>
            <person name="Dyer P.S."/>
            <person name="Grigoriev I.V."/>
        </authorList>
    </citation>
    <scope>NUCLEOTIDE SEQUENCE [LARGE SCALE GENOMIC DNA]</scope>
    <source>
        <strain evidence="9">CBS 593.65</strain>
    </source>
</reference>
<feature type="transmembrane region" description="Helical" evidence="6">
    <location>
        <begin position="104"/>
        <end position="123"/>
    </location>
</feature>
<dbReference type="Pfam" id="PF20684">
    <property type="entry name" value="Fung_rhodopsin"/>
    <property type="match status" value="1"/>
</dbReference>
<evidence type="ECO:0000256" key="3">
    <source>
        <dbReference type="ARBA" id="ARBA00022989"/>
    </source>
</evidence>
<feature type="transmembrane region" description="Helical" evidence="6">
    <location>
        <begin position="174"/>
        <end position="199"/>
    </location>
</feature>
<dbReference type="InterPro" id="IPR049326">
    <property type="entry name" value="Rhodopsin_dom_fungi"/>
</dbReference>
<feature type="transmembrane region" description="Helical" evidence="6">
    <location>
        <begin position="135"/>
        <end position="154"/>
    </location>
</feature>
<evidence type="ECO:0000256" key="5">
    <source>
        <dbReference type="ARBA" id="ARBA00038359"/>
    </source>
</evidence>
<evidence type="ECO:0000256" key="1">
    <source>
        <dbReference type="ARBA" id="ARBA00004141"/>
    </source>
</evidence>
<comment type="similarity">
    <text evidence="5">Belongs to the SAT4 family.</text>
</comment>
<feature type="transmembrane region" description="Helical" evidence="6">
    <location>
        <begin position="211"/>
        <end position="233"/>
    </location>
</feature>
<dbReference type="GeneID" id="63768146"/>
<dbReference type="VEuPathDB" id="FungiDB:ASPSYDRAFT_88850"/>
<evidence type="ECO:0000256" key="2">
    <source>
        <dbReference type="ARBA" id="ARBA00022692"/>
    </source>
</evidence>
<keyword evidence="9" id="KW-1185">Reference proteome</keyword>
<evidence type="ECO:0000256" key="6">
    <source>
        <dbReference type="SAM" id="Phobius"/>
    </source>
</evidence>
<dbReference type="InterPro" id="IPR052337">
    <property type="entry name" value="SAT4-like"/>
</dbReference>
<protein>
    <recommendedName>
        <fullName evidence="7">Rhodopsin domain-containing protein</fullName>
    </recommendedName>
</protein>
<sequence>MLATRSPSTDYNGIGSAILAVTVLGLSLSGLAVGLRVGARRIKHVPLGIDDWLIILGTISYFGYCANAVVCVYTLGGGQVDHDGRDTHRKYIQYMQSLYASSPLYIITATPIKLSVCFLYCRLFSVQYFRRTIQITIALCLLWFVAGVITTISYCRPIHYFWDKSVNGGHCFQFFAHFAVFGVASVGIDTVIIAISIAAAVGLNMSLRKRVVMAAAFLLSTFMLVDIANSLLISR</sequence>
<keyword evidence="3 6" id="KW-1133">Transmembrane helix</keyword>
<name>A0A1L9TKK9_9EURO</name>
<dbReference type="RefSeq" id="XP_040703764.1">
    <property type="nucleotide sequence ID" value="XM_040852073.1"/>
</dbReference>
<organism evidence="8 9">
    <name type="scientific">Aspergillus sydowii CBS 593.65</name>
    <dbReference type="NCBI Taxonomy" id="1036612"/>
    <lineage>
        <taxon>Eukaryota</taxon>
        <taxon>Fungi</taxon>
        <taxon>Dikarya</taxon>
        <taxon>Ascomycota</taxon>
        <taxon>Pezizomycotina</taxon>
        <taxon>Eurotiomycetes</taxon>
        <taxon>Eurotiomycetidae</taxon>
        <taxon>Eurotiales</taxon>
        <taxon>Aspergillaceae</taxon>
        <taxon>Aspergillus</taxon>
        <taxon>Aspergillus subgen. Nidulantes</taxon>
    </lineage>
</organism>
<dbReference type="PANTHER" id="PTHR33048">
    <property type="entry name" value="PTH11-LIKE INTEGRAL MEMBRANE PROTEIN (AFU_ORTHOLOGUE AFUA_5G11245)"/>
    <property type="match status" value="1"/>
</dbReference>